<dbReference type="AlphaFoldDB" id="A0A7U8GQK6"/>
<comment type="caution">
    <text evidence="3">The sequence shown here is derived from an EMBL/GenBank/DDBJ whole genome shotgun (WGS) entry which is preliminary data.</text>
</comment>
<dbReference type="Proteomes" id="UP000002171">
    <property type="component" value="Unassembled WGS sequence"/>
</dbReference>
<gene>
    <name evidence="3" type="ORF">MED92_01094</name>
</gene>
<evidence type="ECO:0000259" key="2">
    <source>
        <dbReference type="Pfam" id="PF24125"/>
    </source>
</evidence>
<dbReference type="SUPFAM" id="SSF54427">
    <property type="entry name" value="NTF2-like"/>
    <property type="match status" value="1"/>
</dbReference>
<reference evidence="3 4" key="1">
    <citation type="submission" date="2006-02" db="EMBL/GenBank/DDBJ databases">
        <authorList>
            <person name="Pinhassi J."/>
            <person name="Pedros-Alio C."/>
            <person name="Ferriera S."/>
            <person name="Johnson J."/>
            <person name="Kravitz S."/>
            <person name="Halpern A."/>
            <person name="Remington K."/>
            <person name="Beeson K."/>
            <person name="Tran B."/>
            <person name="Rogers Y.-H."/>
            <person name="Friedman R."/>
            <person name="Venter J.C."/>
        </authorList>
    </citation>
    <scope>NUCLEOTIDE SEQUENCE [LARGE SCALE GENOMIC DNA]</scope>
    <source>
        <strain evidence="3 4">MED92</strain>
    </source>
</reference>
<feature type="domain" description="Cds6 C-terminal" evidence="2">
    <location>
        <begin position="369"/>
        <end position="474"/>
    </location>
</feature>
<dbReference type="Pfam" id="PF24125">
    <property type="entry name" value="Cds6_C"/>
    <property type="match status" value="1"/>
</dbReference>
<accession>A0A7U8GQK6</accession>
<name>A0A7U8GQK6_NEPCE</name>
<protein>
    <recommendedName>
        <fullName evidence="2">Cds6 C-terminal domain-containing protein</fullName>
    </recommendedName>
</protein>
<dbReference type="InterPro" id="IPR032710">
    <property type="entry name" value="NTF2-like_dom_sf"/>
</dbReference>
<evidence type="ECO:0000313" key="4">
    <source>
        <dbReference type="Proteomes" id="UP000002171"/>
    </source>
</evidence>
<dbReference type="OrthoDB" id="6117552at2"/>
<proteinExistence type="predicted"/>
<evidence type="ECO:0000256" key="1">
    <source>
        <dbReference type="SAM" id="MobiDB-lite"/>
    </source>
</evidence>
<dbReference type="InterPro" id="IPR056203">
    <property type="entry name" value="Cds6_C"/>
</dbReference>
<feature type="region of interest" description="Disordered" evidence="1">
    <location>
        <begin position="289"/>
        <end position="339"/>
    </location>
</feature>
<organism evidence="3 4">
    <name type="scientific">Neptuniibacter caesariensis</name>
    <dbReference type="NCBI Taxonomy" id="207954"/>
    <lineage>
        <taxon>Bacteria</taxon>
        <taxon>Pseudomonadati</taxon>
        <taxon>Pseudomonadota</taxon>
        <taxon>Gammaproteobacteria</taxon>
        <taxon>Oceanospirillales</taxon>
        <taxon>Oceanospirillaceae</taxon>
        <taxon>Neptuniibacter</taxon>
    </lineage>
</organism>
<keyword evidence="4" id="KW-1185">Reference proteome</keyword>
<feature type="compositionally biased region" description="Basic and acidic residues" evidence="1">
    <location>
        <begin position="291"/>
        <end position="304"/>
    </location>
</feature>
<evidence type="ECO:0000313" key="3">
    <source>
        <dbReference type="EMBL" id="EAR60417.1"/>
    </source>
</evidence>
<sequence length="487" mass="53708">MSDASFTSADLLLTNLVDHQVIRIEGSGRWMKGVVDSILSSQDHSIVLDGELNLNAVQSRLADYLKVEDDASFIQQELKSRLARGIRLHIIIDANDVEENALVYLLGLPSICDEQGSATTIILVSTPELVKVLKSSSVLAAKLDGYYQEEREVTVSAKSSTKPVVLGVAVICLAAGGWLYLQQGEGQNEKSPELAKPVVVAPEVKIITEQPSEAEAEKTAGIVADKKTEPKKISTESVVQTKPEEPEVMQKAAQAEVLDDAPKAAHTSETEKVVNKELLADLTATVAKAKSKLDKETPSNEKSQKRPLIIASVEDKPEPKGKPTVQKESMSAEVSSKAIAEESKADIERELKKPKPAPPVFVANNEAEVRKVVKQWGDAWAAQDWESYINSYLQNTKPYGVKMPLEEWRAFRKKRLLTPAWIKLEIGEPKLTRLNTHWYRAEFYQRFEKPGYADETTKRLELTLTSSGWKIASEATDGTVVLKRPGG</sequence>
<dbReference type="EMBL" id="AAOW01000018">
    <property type="protein sequence ID" value="EAR60417.1"/>
    <property type="molecule type" value="Genomic_DNA"/>
</dbReference>
<dbReference type="RefSeq" id="WP_007022206.1">
    <property type="nucleotide sequence ID" value="NZ_CH724127.1"/>
</dbReference>